<feature type="coiled-coil region" evidence="1">
    <location>
        <begin position="202"/>
        <end position="232"/>
    </location>
</feature>
<keyword evidence="1" id="KW-0175">Coiled coil</keyword>
<dbReference type="PANTHER" id="PTHR31005">
    <property type="entry name" value="DUF4139 DOMAIN-CONTAINING PROTEIN"/>
    <property type="match status" value="1"/>
</dbReference>
<accession>A0A356LJ91</accession>
<name>A0A356LJ91_9BURK</name>
<dbReference type="PANTHER" id="PTHR31005:SF8">
    <property type="entry name" value="DUF4139 DOMAIN-CONTAINING PROTEIN"/>
    <property type="match status" value="1"/>
</dbReference>
<dbReference type="Proteomes" id="UP000264036">
    <property type="component" value="Unassembled WGS sequence"/>
</dbReference>
<organism evidence="4 5">
    <name type="scientific">Advenella kashmirensis</name>
    <dbReference type="NCBI Taxonomy" id="310575"/>
    <lineage>
        <taxon>Bacteria</taxon>
        <taxon>Pseudomonadati</taxon>
        <taxon>Pseudomonadota</taxon>
        <taxon>Betaproteobacteria</taxon>
        <taxon>Burkholderiales</taxon>
        <taxon>Alcaligenaceae</taxon>
    </lineage>
</organism>
<dbReference type="Pfam" id="PF13600">
    <property type="entry name" value="DUF4140"/>
    <property type="match status" value="1"/>
</dbReference>
<gene>
    <name evidence="4" type="ORF">DD666_14345</name>
</gene>
<evidence type="ECO:0000256" key="1">
    <source>
        <dbReference type="SAM" id="Coils"/>
    </source>
</evidence>
<dbReference type="NCBIfam" id="TIGR02231">
    <property type="entry name" value="mucoidy inhibitor MuiA family protein"/>
    <property type="match status" value="1"/>
</dbReference>
<dbReference type="AlphaFoldDB" id="A0A356LJ91"/>
<dbReference type="InterPro" id="IPR025554">
    <property type="entry name" value="DUF4140"/>
</dbReference>
<comment type="caution">
    <text evidence="4">The sequence shown here is derived from an EMBL/GenBank/DDBJ whole genome shotgun (WGS) entry which is preliminary data.</text>
</comment>
<sequence length="565" mass="62042">MSEQPFQWNRPRERNTGRAACPDYELRKQIVAGTLLLTMYLPLAFADTLDAESRIEKVTVYPDRALVYRVASQDISAGEHELVFANLPAEVDENSLQFNANASGAGVQIMRVSSTPDIRQTSAPAGVNEMADQIDALEQQIARLEDQIKVDDNQISFIRNYQNGHSVQIRDVPPLSQDAFVGLMSFTGEHLVKAMQTRRGHMQEKEQLLARLKVLAQRKEQLTQSADNETRKVVVTLRAAEPATINSVLSYVVAGAAWSPVYDARYDSNTGKLSLNYFGQISQNTSEDWSNVAITLSTAQPVTGVSLPQLQPWRVDVAAPPVPAPVARMRARQSELAAGAAPAMEMADAASYVPANAQTSATNTTFEVPGKQTVKTGGQQQRVPLASLTETAELSYELVPSEAPAVFATVKINNEKDFPLLAGNVNAFFDNEFIAASDMETVFPKEQLELAMGADQAISVKREPLQRFTESTGLTGSGTRLTYEYKTIIRNNRKQPVQLILHDRFPVSGDEKIDIKRLEPSGSGIALKGDGRYEQKLALEAGEERTVLLKFSVQYPKSLDVSGLP</sequence>
<evidence type="ECO:0000313" key="4">
    <source>
        <dbReference type="EMBL" id="HBP30585.1"/>
    </source>
</evidence>
<evidence type="ECO:0000259" key="3">
    <source>
        <dbReference type="Pfam" id="PF13600"/>
    </source>
</evidence>
<reference evidence="4 5" key="1">
    <citation type="journal article" date="2018" name="Nat. Biotechnol.">
        <title>A standardized bacterial taxonomy based on genome phylogeny substantially revises the tree of life.</title>
        <authorList>
            <person name="Parks D.H."/>
            <person name="Chuvochina M."/>
            <person name="Waite D.W."/>
            <person name="Rinke C."/>
            <person name="Skarshewski A."/>
            <person name="Chaumeil P.A."/>
            <person name="Hugenholtz P."/>
        </authorList>
    </citation>
    <scope>NUCLEOTIDE SEQUENCE [LARGE SCALE GENOMIC DNA]</scope>
    <source>
        <strain evidence="4">UBA10707</strain>
    </source>
</reference>
<evidence type="ECO:0000259" key="2">
    <source>
        <dbReference type="Pfam" id="PF13598"/>
    </source>
</evidence>
<dbReference type="Pfam" id="PF13598">
    <property type="entry name" value="DUF4139"/>
    <property type="match status" value="1"/>
</dbReference>
<feature type="domain" description="DUF4139" evidence="2">
    <location>
        <begin position="249"/>
        <end position="557"/>
    </location>
</feature>
<protein>
    <recommendedName>
        <fullName evidence="6">Mucoidy inhibitor MuiA family protein</fullName>
    </recommendedName>
</protein>
<evidence type="ECO:0000313" key="5">
    <source>
        <dbReference type="Proteomes" id="UP000264036"/>
    </source>
</evidence>
<proteinExistence type="predicted"/>
<feature type="coiled-coil region" evidence="1">
    <location>
        <begin position="127"/>
        <end position="154"/>
    </location>
</feature>
<evidence type="ECO:0008006" key="6">
    <source>
        <dbReference type="Google" id="ProtNLM"/>
    </source>
</evidence>
<dbReference type="InterPro" id="IPR011935">
    <property type="entry name" value="CHP02231"/>
</dbReference>
<dbReference type="InterPro" id="IPR037291">
    <property type="entry name" value="DUF4139"/>
</dbReference>
<feature type="domain" description="DUF4140" evidence="3">
    <location>
        <begin position="58"/>
        <end position="158"/>
    </location>
</feature>
<dbReference type="EMBL" id="DOEK01000029">
    <property type="protein sequence ID" value="HBP30585.1"/>
    <property type="molecule type" value="Genomic_DNA"/>
</dbReference>